<accession>A0A6A7AKX3</accession>
<organism evidence="3 4">
    <name type="scientific">Ophiobolus disseminans</name>
    <dbReference type="NCBI Taxonomy" id="1469910"/>
    <lineage>
        <taxon>Eukaryota</taxon>
        <taxon>Fungi</taxon>
        <taxon>Dikarya</taxon>
        <taxon>Ascomycota</taxon>
        <taxon>Pezizomycotina</taxon>
        <taxon>Dothideomycetes</taxon>
        <taxon>Pleosporomycetidae</taxon>
        <taxon>Pleosporales</taxon>
        <taxon>Pleosporineae</taxon>
        <taxon>Phaeosphaeriaceae</taxon>
        <taxon>Ophiobolus</taxon>
    </lineage>
</organism>
<dbReference type="OrthoDB" id="3477286at2759"/>
<dbReference type="PANTHER" id="PTHR24148">
    <property type="entry name" value="ANKYRIN REPEAT DOMAIN-CONTAINING PROTEIN 39 HOMOLOG-RELATED"/>
    <property type="match status" value="1"/>
</dbReference>
<gene>
    <name evidence="3" type="ORF">CC86DRAFT_462091</name>
</gene>
<dbReference type="AlphaFoldDB" id="A0A6A7AKX3"/>
<feature type="region of interest" description="Disordered" evidence="1">
    <location>
        <begin position="532"/>
        <end position="553"/>
    </location>
</feature>
<dbReference type="PANTHER" id="PTHR24148:SF73">
    <property type="entry name" value="HET DOMAIN PROTEIN (AFU_ORTHOLOGUE AFUA_8G01020)"/>
    <property type="match status" value="1"/>
</dbReference>
<dbReference type="InterPro" id="IPR010730">
    <property type="entry name" value="HET"/>
</dbReference>
<keyword evidence="4" id="KW-1185">Reference proteome</keyword>
<name>A0A6A7AKX3_9PLEO</name>
<dbReference type="Proteomes" id="UP000799424">
    <property type="component" value="Unassembled WGS sequence"/>
</dbReference>
<proteinExistence type="predicted"/>
<sequence length="612" mass="69264">MDSVDASADPSTKNTESISSVITVQPDNFYSPQNYAFYSQHPYEALNGTSRSIRLLKVSVDYYGEINCEFTKWIPLEEAQEKYTAISYCAGHPTKTTEIKVNGIPFNAFSSLAQSIIDTFIYREKHHQDQTPLLWVDQICINQSDATERSHQVGFMVDIYHSARDVAVCLSTEKSDSSAISSLKRLCWNPTLPHFPLLVSLFSTKTENAQLFVDHPHLEVFEQKHRDATISQLKDSRNRKQRHNRYIHNSEWFEIRQLICQNWWKRAWTFQEFVLAHDASFLYGGEAISWQILTVVLLSVFDAESQLQKRSDDDSFDLPLTGMHQSNGPEFDRSLAAVRFVLSYKAGLTKPGDLLKLLSHSRLCGSSDKRDQTYAFLGLTDPTYGILPDYGHKSIADVFTEAARCIMSFDKSIDVLFYAVSARGDLSPSLPSWVPDSTETSVTWRTTSDDLISPVSPYFFDLEPDARFFDDGKEAMPPIEGKVFALFAVSGSDSYYVARTSRAVQCGDEIWILPGCSFLVVLRRIQDLDADSTTSDDITSHTKKPENRSTDSLAMIKYEDSQAPSQSTDAPLRYMLICDTEIVHSVHQLIKTFTHEYTGCLARDEGRALSRI</sequence>
<reference evidence="3" key="1">
    <citation type="journal article" date="2020" name="Stud. Mycol.">
        <title>101 Dothideomycetes genomes: a test case for predicting lifestyles and emergence of pathogens.</title>
        <authorList>
            <person name="Haridas S."/>
            <person name="Albert R."/>
            <person name="Binder M."/>
            <person name="Bloem J."/>
            <person name="Labutti K."/>
            <person name="Salamov A."/>
            <person name="Andreopoulos B."/>
            <person name="Baker S."/>
            <person name="Barry K."/>
            <person name="Bills G."/>
            <person name="Bluhm B."/>
            <person name="Cannon C."/>
            <person name="Castanera R."/>
            <person name="Culley D."/>
            <person name="Daum C."/>
            <person name="Ezra D."/>
            <person name="Gonzalez J."/>
            <person name="Henrissat B."/>
            <person name="Kuo A."/>
            <person name="Liang C."/>
            <person name="Lipzen A."/>
            <person name="Lutzoni F."/>
            <person name="Magnuson J."/>
            <person name="Mondo S."/>
            <person name="Nolan M."/>
            <person name="Ohm R."/>
            <person name="Pangilinan J."/>
            <person name="Park H.-J."/>
            <person name="Ramirez L."/>
            <person name="Alfaro M."/>
            <person name="Sun H."/>
            <person name="Tritt A."/>
            <person name="Yoshinaga Y."/>
            <person name="Zwiers L.-H."/>
            <person name="Turgeon B."/>
            <person name="Goodwin S."/>
            <person name="Spatafora J."/>
            <person name="Crous P."/>
            <person name="Grigoriev I."/>
        </authorList>
    </citation>
    <scope>NUCLEOTIDE SEQUENCE</scope>
    <source>
        <strain evidence="3">CBS 113818</strain>
    </source>
</reference>
<feature type="compositionally biased region" description="Basic and acidic residues" evidence="1">
    <location>
        <begin position="538"/>
        <end position="549"/>
    </location>
</feature>
<feature type="domain" description="Heterokaryon incompatibility" evidence="2">
    <location>
        <begin position="83"/>
        <end position="272"/>
    </location>
</feature>
<dbReference type="Pfam" id="PF06985">
    <property type="entry name" value="HET"/>
    <property type="match status" value="1"/>
</dbReference>
<evidence type="ECO:0000259" key="2">
    <source>
        <dbReference type="Pfam" id="PF06985"/>
    </source>
</evidence>
<evidence type="ECO:0000313" key="3">
    <source>
        <dbReference type="EMBL" id="KAF2833812.1"/>
    </source>
</evidence>
<protein>
    <recommendedName>
        <fullName evidence="2">Heterokaryon incompatibility domain-containing protein</fullName>
    </recommendedName>
</protein>
<evidence type="ECO:0000256" key="1">
    <source>
        <dbReference type="SAM" id="MobiDB-lite"/>
    </source>
</evidence>
<evidence type="ECO:0000313" key="4">
    <source>
        <dbReference type="Proteomes" id="UP000799424"/>
    </source>
</evidence>
<dbReference type="EMBL" id="MU006216">
    <property type="protein sequence ID" value="KAF2833812.1"/>
    <property type="molecule type" value="Genomic_DNA"/>
</dbReference>
<dbReference type="InterPro" id="IPR052895">
    <property type="entry name" value="HetReg/Transcr_Mod"/>
</dbReference>